<dbReference type="GO" id="GO:0004061">
    <property type="term" value="F:arylformamidase activity"/>
    <property type="evidence" value="ECO:0007669"/>
    <property type="project" value="InterPro"/>
</dbReference>
<organism evidence="1 2">
    <name type="scientific">Fluviicola chungangensis</name>
    <dbReference type="NCBI Taxonomy" id="2597671"/>
    <lineage>
        <taxon>Bacteria</taxon>
        <taxon>Pseudomonadati</taxon>
        <taxon>Bacteroidota</taxon>
        <taxon>Flavobacteriia</taxon>
        <taxon>Flavobacteriales</taxon>
        <taxon>Crocinitomicaceae</taxon>
        <taxon>Fluviicola</taxon>
    </lineage>
</organism>
<dbReference type="InterPro" id="IPR007325">
    <property type="entry name" value="KFase/CYL"/>
</dbReference>
<protein>
    <submittedName>
        <fullName evidence="1">Cyclase family protein</fullName>
    </submittedName>
</protein>
<reference evidence="1 2" key="1">
    <citation type="submission" date="2019-07" db="EMBL/GenBank/DDBJ databases">
        <authorList>
            <person name="Huq M.A."/>
        </authorList>
    </citation>
    <scope>NUCLEOTIDE SEQUENCE [LARGE SCALE GENOMIC DNA]</scope>
    <source>
        <strain evidence="1 2">MAH-3</strain>
    </source>
</reference>
<dbReference type="EMBL" id="VLPL01000002">
    <property type="protein sequence ID" value="TSJ46317.1"/>
    <property type="molecule type" value="Genomic_DNA"/>
</dbReference>
<dbReference type="SUPFAM" id="SSF102198">
    <property type="entry name" value="Putative cyclase"/>
    <property type="match status" value="1"/>
</dbReference>
<dbReference type="RefSeq" id="WP_144331854.1">
    <property type="nucleotide sequence ID" value="NZ_VLPL01000002.1"/>
</dbReference>
<name>A0A556N2A0_9FLAO</name>
<evidence type="ECO:0000313" key="2">
    <source>
        <dbReference type="Proteomes" id="UP000316008"/>
    </source>
</evidence>
<dbReference type="Proteomes" id="UP000316008">
    <property type="component" value="Unassembled WGS sequence"/>
</dbReference>
<comment type="caution">
    <text evidence="1">The sequence shown here is derived from an EMBL/GenBank/DDBJ whole genome shotgun (WGS) entry which is preliminary data.</text>
</comment>
<gene>
    <name evidence="1" type="ORF">FO442_03945</name>
</gene>
<dbReference type="OrthoDB" id="9814192at2"/>
<evidence type="ECO:0000313" key="1">
    <source>
        <dbReference type="EMBL" id="TSJ46317.1"/>
    </source>
</evidence>
<sequence>MQLFLGDGSYILTNEGIDCAIPLEGSEQNVCAWYVSPPVIEPVRENGWVGAVVEGGSVNFRSIRFNPHGHGTHTECLGHITSEVHSVNGIIDKLLYSAVVITVSPEIRLQPDGSVDRVITAATISSQLTGMKSEALLIRTLPNEEGKMHVNYSDTNPAYCDVDILPILNELEVLHLLIDTPSVDREKDGGELAFHHGFWGVPKQERFDRTITEMIYVPDGIPDGEYMLNLQTAPFVNDATPSRPVLFPLHRNAED</sequence>
<accession>A0A556N2A0</accession>
<dbReference type="AlphaFoldDB" id="A0A556N2A0"/>
<dbReference type="InterPro" id="IPR037175">
    <property type="entry name" value="KFase_sf"/>
</dbReference>
<dbReference type="Pfam" id="PF04199">
    <property type="entry name" value="Cyclase"/>
    <property type="match status" value="1"/>
</dbReference>
<dbReference type="GO" id="GO:0019441">
    <property type="term" value="P:L-tryptophan catabolic process to kynurenine"/>
    <property type="evidence" value="ECO:0007669"/>
    <property type="project" value="InterPro"/>
</dbReference>
<proteinExistence type="predicted"/>
<dbReference type="Gene3D" id="3.50.30.50">
    <property type="entry name" value="Putative cyclase"/>
    <property type="match status" value="1"/>
</dbReference>
<keyword evidence="2" id="KW-1185">Reference proteome</keyword>